<dbReference type="GO" id="GO:0005737">
    <property type="term" value="C:cytoplasm"/>
    <property type="evidence" value="ECO:0007669"/>
    <property type="project" value="TreeGrafter"/>
</dbReference>
<evidence type="ECO:0000256" key="1">
    <source>
        <dbReference type="SAM" id="MobiDB-lite"/>
    </source>
</evidence>
<dbReference type="EMBL" id="CAXITT010000152">
    <property type="protein sequence ID" value="CAL1533794.1"/>
    <property type="molecule type" value="Genomic_DNA"/>
</dbReference>
<keyword evidence="4" id="KW-1185">Reference proteome</keyword>
<sequence length="1657" mass="186328">MQMEQMEKQSLGLGQEPPMYLQRPSASQSQDVRHLLAKIFRDLYTRDVVRSDFVKNLKVSKGGDDPYHEQYVENLEQVHTEWQRRMDEAAMLERHIMQAQAKSMSADERALNKASASCVEYSSLGLPPVRTHFPSCIDTQLLSQHNLLTPSDYMLPDPLPVSAPQGPQLPDYARDTLASQQHSRPNTQHQLEPPSAWSPGDSFEIETLVSDIGRDEYNLEKQETVDKQPEFPQKYGWKEFLSEEQREADRKVLDLLQAKVNYLRNPRFVAPDATDGGRTLIQPKKRKTKDSELQIKPKQKQASPVVFVPFPSVVEFNNYKVGEVYEITLELKNMSAVMRQCRVLPPSSNIFSIGLGQFPGENGLVAPGMSCRYDIRFAPNSLKDYEDLITVQTQASEPIIIPLRAYRPPPVLTLPKSVDLGYCLVGGIQITHVLVKNVGGPGRFCLMPRNKWPTTSIRTVLPTNSARPSIKCSPFEIIPATFELGHGKTTVLEVVFSPQVSKSYVQEMTIACDNCHTSHFKLQGEGQIAKVGLAGVEMGLSEPLVGEFNDISAKHLVRFDDLNPYTYTEMNVSVKNFTRVELPYHWMIYKPINKANQNCDEKMNELASSAPAEDRVPELNGVFSVFPHAGVLKPSETTNFKFTFAPPKEGNYHSAVHMLLQQVPSIKESQSLLADLGVVHEEEELQSNFGQTLSYRDVTGLQMEVKGKCLPLNVVLHPYGIFIQSSCLIGSSVKRLFTMANHSYSTIAFQWETYTKSYMIEVEPPLGELDPGMAMDLEISITGVEPGPIDHTLLCHVVHMEKPLHLRIQAEFKGPEIKILQPTVNFGLVRVGQSESREITILNSSAMKIKFSISESRDNEIENNDKMIPSGVKFVEVSGEIPPLERKTVQLIFSPSKAQNLKSVCKVQCDQGETCFVALYGEAQNPIVCFLECDQVLSEVFLDVPKVFNVVLHNQTLLPTVFKWGQVEGFQKNLCEVEVEKKEGKILSWEQKSIAIRFTPFSAIQFNEVQVPCFIEGQEEPLYINIRCEVKTLQVTYKTSTDRSQVRDDMSLNFGDNVRLGECVTRYIHVYNQTAIRASFEVEADYFVATLPAPPDMNENYTAQSNRRNLLTRTPNIADPLSKAPQKLKADFNKLVLREGKGAAFVIQPVTGHLQPFGEQIIEVTAYNDMWGTYKDKLLIKVGDLEPGVIDMIMTVIGCPLSFQMTIGQPDQKPIARFGCHMSGGAPTTRKLKINNSSPLDIRIDWQGFGVSDDSEKLIDFITCFGRSFPRVEQNESSEVSAEEGAVFHLETADVDELGKIVSCYLRPHEGDPMLQPFSFHPKQMVVPGYGFSYVNLTFTPSHASEVFQEMNIEGFGIGYLSLDNEDKDKSRISRLEGYEIDALKLHFTASVKPPLLTIEETDEEGLVFRSAMSDIMHNGKVSQQAHKLSSLKLTNDTFTPLTFKLKVKDPFLLVDLDPSISVEARSSAFETSPCTLNPREHIMVNVAFIVSKALINVIARARADNCLEFQKQLNIQFENGTKQKVPLLGILAVPQFEISTEVVDFGVCLVGQRRQMEFVITNYTSSDCYWSIEIDRSHDCYDCDVFEFQPRFGVLKANVNHVSNSKTVINVFFNARHSDAYDCRYVVTGHLGEMMRYIHVVGVGSYDGKHEAILNI</sequence>
<feature type="compositionally biased region" description="Polar residues" evidence="1">
    <location>
        <begin position="177"/>
        <end position="190"/>
    </location>
</feature>
<dbReference type="Pfam" id="PF23277">
    <property type="entry name" value="Ig_Dlec1_1"/>
    <property type="match status" value="1"/>
</dbReference>
<dbReference type="GO" id="GO:0008285">
    <property type="term" value="P:negative regulation of cell population proliferation"/>
    <property type="evidence" value="ECO:0007669"/>
    <property type="project" value="InterPro"/>
</dbReference>
<dbReference type="InterPro" id="IPR059041">
    <property type="entry name" value="Ig_DLEC1_1"/>
</dbReference>
<protein>
    <recommendedName>
        <fullName evidence="2">Deleted in lung and esophageal cancer protein 1 Ig-like domain-containing protein</fullName>
    </recommendedName>
</protein>
<dbReference type="PANTHER" id="PTHR46348:SF1">
    <property type="entry name" value="DELETED IN LUNG AND ESOPHAGEAL CANCER PROTEIN 1"/>
    <property type="match status" value="1"/>
</dbReference>
<evidence type="ECO:0000313" key="3">
    <source>
        <dbReference type="EMBL" id="CAL1533794.1"/>
    </source>
</evidence>
<dbReference type="GO" id="GO:0015631">
    <property type="term" value="F:tubulin binding"/>
    <property type="evidence" value="ECO:0007669"/>
    <property type="project" value="TreeGrafter"/>
</dbReference>
<proteinExistence type="predicted"/>
<gene>
    <name evidence="3" type="ORF">GSLYS_00007754001</name>
</gene>
<evidence type="ECO:0000313" key="4">
    <source>
        <dbReference type="Proteomes" id="UP001497497"/>
    </source>
</evidence>
<dbReference type="Gene3D" id="2.60.40.10">
    <property type="entry name" value="Immunoglobulins"/>
    <property type="match status" value="8"/>
</dbReference>
<name>A0AAV2HID7_LYMST</name>
<evidence type="ECO:0000259" key="2">
    <source>
        <dbReference type="Pfam" id="PF23277"/>
    </source>
</evidence>
<dbReference type="InterPro" id="IPR033304">
    <property type="entry name" value="DLEC1"/>
</dbReference>
<reference evidence="3 4" key="1">
    <citation type="submission" date="2024-04" db="EMBL/GenBank/DDBJ databases">
        <authorList>
            <consortium name="Genoscope - CEA"/>
            <person name="William W."/>
        </authorList>
    </citation>
    <scope>NUCLEOTIDE SEQUENCE [LARGE SCALE GENOMIC DNA]</scope>
</reference>
<feature type="region of interest" description="Disordered" evidence="1">
    <location>
        <begin position="1"/>
        <end position="26"/>
    </location>
</feature>
<comment type="caution">
    <text evidence="3">The sequence shown here is derived from an EMBL/GenBank/DDBJ whole genome shotgun (WGS) entry which is preliminary data.</text>
</comment>
<feature type="region of interest" description="Disordered" evidence="1">
    <location>
        <begin position="273"/>
        <end position="293"/>
    </location>
</feature>
<feature type="domain" description="Deleted in lung and esophageal cancer protein 1 Ig-like" evidence="2">
    <location>
        <begin position="311"/>
        <end position="401"/>
    </location>
</feature>
<dbReference type="Proteomes" id="UP001497497">
    <property type="component" value="Unassembled WGS sequence"/>
</dbReference>
<dbReference type="PANTHER" id="PTHR46348">
    <property type="entry name" value="DELETED IN LUNG AND ESOPHAGEAL CANCER PROTEIN 1"/>
    <property type="match status" value="1"/>
</dbReference>
<feature type="region of interest" description="Disordered" evidence="1">
    <location>
        <begin position="177"/>
        <end position="201"/>
    </location>
</feature>
<dbReference type="InterPro" id="IPR013783">
    <property type="entry name" value="Ig-like_fold"/>
</dbReference>
<dbReference type="GO" id="GO:0005929">
    <property type="term" value="C:cilium"/>
    <property type="evidence" value="ECO:0007669"/>
    <property type="project" value="TreeGrafter"/>
</dbReference>
<organism evidence="3 4">
    <name type="scientific">Lymnaea stagnalis</name>
    <name type="common">Great pond snail</name>
    <name type="synonym">Helix stagnalis</name>
    <dbReference type="NCBI Taxonomy" id="6523"/>
    <lineage>
        <taxon>Eukaryota</taxon>
        <taxon>Metazoa</taxon>
        <taxon>Spiralia</taxon>
        <taxon>Lophotrochozoa</taxon>
        <taxon>Mollusca</taxon>
        <taxon>Gastropoda</taxon>
        <taxon>Heterobranchia</taxon>
        <taxon>Euthyneura</taxon>
        <taxon>Panpulmonata</taxon>
        <taxon>Hygrophila</taxon>
        <taxon>Lymnaeoidea</taxon>
        <taxon>Lymnaeidae</taxon>
        <taxon>Lymnaea</taxon>
    </lineage>
</organism>
<dbReference type="Pfam" id="PF23316">
    <property type="entry name" value="Ig_DLEC1_6th"/>
    <property type="match status" value="1"/>
</dbReference>
<accession>A0AAV2HID7</accession>